<dbReference type="InterPro" id="IPR056192">
    <property type="entry name" value="bHLH_NPAS4"/>
</dbReference>
<dbReference type="Gene3D" id="4.10.280.10">
    <property type="entry name" value="Helix-loop-helix DNA-binding domain"/>
    <property type="match status" value="1"/>
</dbReference>
<keyword evidence="3" id="KW-0804">Transcription</keyword>
<dbReference type="InterPro" id="IPR036638">
    <property type="entry name" value="HLH_DNA-bd_sf"/>
</dbReference>
<evidence type="ECO:0000256" key="4">
    <source>
        <dbReference type="ARBA" id="ARBA00023242"/>
    </source>
</evidence>
<dbReference type="PROSITE" id="PS50888">
    <property type="entry name" value="BHLH"/>
    <property type="match status" value="1"/>
</dbReference>
<dbReference type="GO" id="GO:0000977">
    <property type="term" value="F:RNA polymerase II transcription regulatory region sequence-specific DNA binding"/>
    <property type="evidence" value="ECO:0007669"/>
    <property type="project" value="TreeGrafter"/>
</dbReference>
<dbReference type="GO" id="GO:0010557">
    <property type="term" value="P:positive regulation of macromolecule biosynthetic process"/>
    <property type="evidence" value="ECO:0007669"/>
    <property type="project" value="UniProtKB-ARBA"/>
</dbReference>
<sequence>STRGASKYRRDQINMEIQKLRDLLPLTDSMKKRLFQLQVMSLVCIYIRKQNYLPHVIGMNIQTSLRSALRQTESFRALRGFLLMITKFGKIVYISDNASDYLGHSVVLKFFI</sequence>
<dbReference type="CDD" id="cd19697">
    <property type="entry name" value="bHLH-PAS_NPAS4_PASD10"/>
    <property type="match status" value="1"/>
</dbReference>
<name>A0A3P7KAC1_ONCOC</name>
<feature type="domain" description="BHLH" evidence="5">
    <location>
        <begin position="1"/>
        <end position="50"/>
    </location>
</feature>
<keyword evidence="1" id="KW-0805">Transcription regulation</keyword>
<evidence type="ECO:0000256" key="1">
    <source>
        <dbReference type="ARBA" id="ARBA00023015"/>
    </source>
</evidence>
<keyword evidence="2" id="KW-0238">DNA-binding</keyword>
<dbReference type="OrthoDB" id="9978016at2759"/>
<keyword evidence="4" id="KW-0539">Nucleus</keyword>
<dbReference type="PANTHER" id="PTHR23043:SF39">
    <property type="entry name" value="DYSFUSION, ISOFORM D"/>
    <property type="match status" value="1"/>
</dbReference>
<dbReference type="EMBL" id="UYRW01009923">
    <property type="protein sequence ID" value="VDM98299.1"/>
    <property type="molecule type" value="Genomic_DNA"/>
</dbReference>
<dbReference type="PANTHER" id="PTHR23043">
    <property type="entry name" value="HYPOXIA-INDUCIBLE FACTOR 1 ALPHA"/>
    <property type="match status" value="1"/>
</dbReference>
<protein>
    <recommendedName>
        <fullName evidence="5">BHLH domain-containing protein</fullName>
    </recommendedName>
</protein>
<evidence type="ECO:0000313" key="6">
    <source>
        <dbReference type="EMBL" id="VDM98299.1"/>
    </source>
</evidence>
<proteinExistence type="predicted"/>
<evidence type="ECO:0000313" key="7">
    <source>
        <dbReference type="Proteomes" id="UP000271087"/>
    </source>
</evidence>
<evidence type="ECO:0000259" key="5">
    <source>
        <dbReference type="PROSITE" id="PS50888"/>
    </source>
</evidence>
<dbReference type="GO" id="GO:0046983">
    <property type="term" value="F:protein dimerization activity"/>
    <property type="evidence" value="ECO:0007669"/>
    <property type="project" value="InterPro"/>
</dbReference>
<dbReference type="SUPFAM" id="SSF47459">
    <property type="entry name" value="HLH, helix-loop-helix DNA-binding domain"/>
    <property type="match status" value="1"/>
</dbReference>
<keyword evidence="7" id="KW-1185">Reference proteome</keyword>
<evidence type="ECO:0000256" key="3">
    <source>
        <dbReference type="ARBA" id="ARBA00023163"/>
    </source>
</evidence>
<accession>A0A3P7KAC1</accession>
<dbReference type="Gene3D" id="3.30.450.20">
    <property type="entry name" value="PAS domain"/>
    <property type="match status" value="1"/>
</dbReference>
<dbReference type="Pfam" id="PF23183">
    <property type="entry name" value="bHLH_NPAS4"/>
    <property type="match status" value="1"/>
</dbReference>
<dbReference type="InterPro" id="IPR011598">
    <property type="entry name" value="bHLH_dom"/>
</dbReference>
<feature type="non-terminal residue" evidence="6">
    <location>
        <position position="1"/>
    </location>
</feature>
<reference evidence="6 7" key="1">
    <citation type="submission" date="2018-08" db="EMBL/GenBank/DDBJ databases">
        <authorList>
            <person name="Laetsch R D."/>
            <person name="Stevens L."/>
            <person name="Kumar S."/>
            <person name="Blaxter L. M."/>
        </authorList>
    </citation>
    <scope>NUCLEOTIDE SEQUENCE [LARGE SCALE GENOMIC DNA]</scope>
</reference>
<evidence type="ECO:0000256" key="2">
    <source>
        <dbReference type="ARBA" id="ARBA00023125"/>
    </source>
</evidence>
<dbReference type="Proteomes" id="UP000271087">
    <property type="component" value="Unassembled WGS sequence"/>
</dbReference>
<dbReference type="GO" id="GO:0000981">
    <property type="term" value="F:DNA-binding transcription factor activity, RNA polymerase II-specific"/>
    <property type="evidence" value="ECO:0007669"/>
    <property type="project" value="TreeGrafter"/>
</dbReference>
<gene>
    <name evidence="6" type="ORF">NOO_LOCUS12196</name>
</gene>
<dbReference type="AlphaFoldDB" id="A0A3P7KAC1"/>
<organism evidence="6 7">
    <name type="scientific">Onchocerca ochengi</name>
    <name type="common">Filarial nematode worm</name>
    <dbReference type="NCBI Taxonomy" id="42157"/>
    <lineage>
        <taxon>Eukaryota</taxon>
        <taxon>Metazoa</taxon>
        <taxon>Ecdysozoa</taxon>
        <taxon>Nematoda</taxon>
        <taxon>Chromadorea</taxon>
        <taxon>Rhabditida</taxon>
        <taxon>Spirurina</taxon>
        <taxon>Spiruromorpha</taxon>
        <taxon>Filarioidea</taxon>
        <taxon>Onchocercidae</taxon>
        <taxon>Onchocerca</taxon>
    </lineage>
</organism>